<dbReference type="Gene3D" id="3.30.420.10">
    <property type="entry name" value="Ribonuclease H-like superfamily/Ribonuclease H"/>
    <property type="match status" value="1"/>
</dbReference>
<dbReference type="EMBL" id="UYSU01041013">
    <property type="protein sequence ID" value="VDM02766.1"/>
    <property type="molecule type" value="Genomic_DNA"/>
</dbReference>
<dbReference type="OrthoDB" id="775972at2759"/>
<dbReference type="AlphaFoldDB" id="A0A183TIT2"/>
<proteinExistence type="predicted"/>
<reference evidence="3" key="1">
    <citation type="submission" date="2016-06" db="UniProtKB">
        <authorList>
            <consortium name="WormBaseParasite"/>
        </authorList>
    </citation>
    <scope>IDENTIFICATION</scope>
</reference>
<reference evidence="1 2" key="2">
    <citation type="submission" date="2018-11" db="EMBL/GenBank/DDBJ databases">
        <authorList>
            <consortium name="Pathogen Informatics"/>
        </authorList>
    </citation>
    <scope>NUCLEOTIDE SEQUENCE [LARGE SCALE GENOMIC DNA]</scope>
    <source>
        <strain evidence="1 2">NST_G2</strain>
    </source>
</reference>
<protein>
    <submittedName>
        <fullName evidence="3">Integrase catalytic domain-containing protein</fullName>
    </submittedName>
</protein>
<dbReference type="InterPro" id="IPR036397">
    <property type="entry name" value="RNaseH_sf"/>
</dbReference>
<dbReference type="WBParaSite" id="SSLN_0001700101-mRNA-1">
    <property type="protein sequence ID" value="SSLN_0001700101-mRNA-1"/>
    <property type="gene ID" value="SSLN_0001700101"/>
</dbReference>
<dbReference type="Proteomes" id="UP000275846">
    <property type="component" value="Unassembled WGS sequence"/>
</dbReference>
<dbReference type="GO" id="GO:0003676">
    <property type="term" value="F:nucleic acid binding"/>
    <property type="evidence" value="ECO:0007669"/>
    <property type="project" value="InterPro"/>
</dbReference>
<accession>A0A183TIT2</accession>
<name>A0A183TIT2_SCHSO</name>
<dbReference type="SUPFAM" id="SSF53098">
    <property type="entry name" value="Ribonuclease H-like"/>
    <property type="match status" value="1"/>
</dbReference>
<evidence type="ECO:0000313" key="1">
    <source>
        <dbReference type="EMBL" id="VDM02766.1"/>
    </source>
</evidence>
<dbReference type="InterPro" id="IPR012337">
    <property type="entry name" value="RNaseH-like_sf"/>
</dbReference>
<sequence length="180" mass="19780">MTTGNSTTLCDVCTTSHRPYVPPSQRCRVSSYLNKLYNPGSCATDKVIFVWPGMPKDLKAWTRIGLGCQHNGTTKLSSAPSPAPMQCSVTSTSTLCAPRCSDAIPLPDVTASMVVKAFLSFWVATFCAPSTIPTDRGAQFESNLFQSLLSFLDSTRIHTTVSTLHIRFLMTEEFPRPEHR</sequence>
<evidence type="ECO:0000313" key="3">
    <source>
        <dbReference type="WBParaSite" id="SSLN_0001700101-mRNA-1"/>
    </source>
</evidence>
<evidence type="ECO:0000313" key="2">
    <source>
        <dbReference type="Proteomes" id="UP000275846"/>
    </source>
</evidence>
<gene>
    <name evidence="1" type="ORF">SSLN_LOCUS16380</name>
</gene>
<keyword evidence="2" id="KW-1185">Reference proteome</keyword>
<organism evidence="3">
    <name type="scientific">Schistocephalus solidus</name>
    <name type="common">Tapeworm</name>
    <dbReference type="NCBI Taxonomy" id="70667"/>
    <lineage>
        <taxon>Eukaryota</taxon>
        <taxon>Metazoa</taxon>
        <taxon>Spiralia</taxon>
        <taxon>Lophotrochozoa</taxon>
        <taxon>Platyhelminthes</taxon>
        <taxon>Cestoda</taxon>
        <taxon>Eucestoda</taxon>
        <taxon>Diphyllobothriidea</taxon>
        <taxon>Diphyllobothriidae</taxon>
        <taxon>Schistocephalus</taxon>
    </lineage>
</organism>